<dbReference type="CDD" id="cd00279">
    <property type="entry name" value="YlxR"/>
    <property type="match status" value="1"/>
</dbReference>
<dbReference type="NCBIfam" id="NF047356">
    <property type="entry name" value="RNA_bind_RnpM"/>
    <property type="match status" value="1"/>
</dbReference>
<evidence type="ECO:0000259" key="1">
    <source>
        <dbReference type="Pfam" id="PF04296"/>
    </source>
</evidence>
<dbReference type="InterPro" id="IPR007393">
    <property type="entry name" value="YlxR_dom"/>
</dbReference>
<organism evidence="2 3">
    <name type="scientific">Paenibacillus hodogayensis</name>
    <dbReference type="NCBI Taxonomy" id="279208"/>
    <lineage>
        <taxon>Bacteria</taxon>
        <taxon>Bacillati</taxon>
        <taxon>Bacillota</taxon>
        <taxon>Bacilli</taxon>
        <taxon>Bacillales</taxon>
        <taxon>Paenibacillaceae</taxon>
        <taxon>Paenibacillus</taxon>
    </lineage>
</organism>
<name>A0ABV5W2S4_9BACL</name>
<dbReference type="SUPFAM" id="SSF64376">
    <property type="entry name" value="YlxR-like"/>
    <property type="match status" value="1"/>
</dbReference>
<keyword evidence="3" id="KW-1185">Reference proteome</keyword>
<accession>A0ABV5W2S4</accession>
<gene>
    <name evidence="2" type="primary">rnpM</name>
    <name evidence="2" type="synonym">ylxR</name>
    <name evidence="2" type="ORF">ACFFNY_24365</name>
</gene>
<dbReference type="Pfam" id="PF04296">
    <property type="entry name" value="YlxR"/>
    <property type="match status" value="1"/>
</dbReference>
<dbReference type="Proteomes" id="UP001589619">
    <property type="component" value="Unassembled WGS sequence"/>
</dbReference>
<dbReference type="PANTHER" id="PTHR34215:SF1">
    <property type="entry name" value="YLXR DOMAIN-CONTAINING PROTEIN"/>
    <property type="match status" value="1"/>
</dbReference>
<dbReference type="RefSeq" id="WP_344909442.1">
    <property type="nucleotide sequence ID" value="NZ_BAAAYO010000008.1"/>
</dbReference>
<evidence type="ECO:0000313" key="3">
    <source>
        <dbReference type="Proteomes" id="UP001589619"/>
    </source>
</evidence>
<protein>
    <submittedName>
        <fullName evidence="2">RNase P modulator RnpM</fullName>
    </submittedName>
</protein>
<dbReference type="Gene3D" id="3.30.1230.10">
    <property type="entry name" value="YlxR-like"/>
    <property type="match status" value="1"/>
</dbReference>
<dbReference type="InterPro" id="IPR035931">
    <property type="entry name" value="YlxR-like_sf"/>
</dbReference>
<reference evidence="2 3" key="1">
    <citation type="submission" date="2024-09" db="EMBL/GenBank/DDBJ databases">
        <authorList>
            <person name="Sun Q."/>
            <person name="Mori K."/>
        </authorList>
    </citation>
    <scope>NUCLEOTIDE SEQUENCE [LARGE SCALE GENOMIC DNA]</scope>
    <source>
        <strain evidence="2 3">JCM 12520</strain>
    </source>
</reference>
<evidence type="ECO:0000313" key="2">
    <source>
        <dbReference type="EMBL" id="MFB9754717.1"/>
    </source>
</evidence>
<comment type="caution">
    <text evidence="2">The sequence shown here is derived from an EMBL/GenBank/DDBJ whole genome shotgun (WGS) entry which is preliminary data.</text>
</comment>
<dbReference type="PANTHER" id="PTHR34215">
    <property type="entry name" value="BLL0784 PROTEIN"/>
    <property type="match status" value="1"/>
</dbReference>
<dbReference type="InterPro" id="IPR037465">
    <property type="entry name" value="YlxR"/>
</dbReference>
<proteinExistence type="predicted"/>
<dbReference type="EMBL" id="JBHMAG010000016">
    <property type="protein sequence ID" value="MFB9754717.1"/>
    <property type="molecule type" value="Genomic_DNA"/>
</dbReference>
<feature type="domain" description="YlxR" evidence="1">
    <location>
        <begin position="9"/>
        <end position="83"/>
    </location>
</feature>
<sequence>MKVRKVPQRKCTICQKTLSKREMLRIVRTPEGEVELDLTGKKNGRGAYICGDAEAFKKARKTKAFERALKVTLSPEQYDNLEQSFLAVQGKFKSVSCGKPDNEQAES</sequence>